<gene>
    <name evidence="2" type="ORF">ACFFH7_23695</name>
</gene>
<dbReference type="Gene3D" id="1.10.287.1060">
    <property type="entry name" value="ESAT-6-like"/>
    <property type="match status" value="1"/>
</dbReference>
<dbReference type="InterPro" id="IPR010310">
    <property type="entry name" value="T7SS_ESAT-6-like"/>
</dbReference>
<dbReference type="RefSeq" id="WP_273936013.1">
    <property type="nucleotide sequence ID" value="NZ_CP097263.1"/>
</dbReference>
<feature type="compositionally biased region" description="Gly residues" evidence="1">
    <location>
        <begin position="346"/>
        <end position="370"/>
    </location>
</feature>
<feature type="compositionally biased region" description="Basic and acidic residues" evidence="1">
    <location>
        <begin position="372"/>
        <end position="387"/>
    </location>
</feature>
<comment type="caution">
    <text evidence="2">The sequence shown here is derived from an EMBL/GenBank/DDBJ whole genome shotgun (WGS) entry which is preliminary data.</text>
</comment>
<evidence type="ECO:0000256" key="1">
    <source>
        <dbReference type="SAM" id="MobiDB-lite"/>
    </source>
</evidence>
<name>A0ABV6MXE9_9PSEU</name>
<dbReference type="EMBL" id="JBHLUD010000007">
    <property type="protein sequence ID" value="MFC0544531.1"/>
    <property type="molecule type" value="Genomic_DNA"/>
</dbReference>
<feature type="compositionally biased region" description="Low complexity" evidence="1">
    <location>
        <begin position="336"/>
        <end position="345"/>
    </location>
</feature>
<evidence type="ECO:0000313" key="2">
    <source>
        <dbReference type="EMBL" id="MFC0544531.1"/>
    </source>
</evidence>
<organism evidence="2 3">
    <name type="scientific">Kutzneria chonburiensis</name>
    <dbReference type="NCBI Taxonomy" id="1483604"/>
    <lineage>
        <taxon>Bacteria</taxon>
        <taxon>Bacillati</taxon>
        <taxon>Actinomycetota</taxon>
        <taxon>Actinomycetes</taxon>
        <taxon>Pseudonocardiales</taxon>
        <taxon>Pseudonocardiaceae</taxon>
        <taxon>Kutzneria</taxon>
    </lineage>
</organism>
<proteinExistence type="predicted"/>
<sequence length="403" mass="39825">MSASPAHLDYLSQISRQLGVTDPVEEYYAPLVGKWSALRDEADRWRKAAKAATEVTDTLTKSLGGLDASWQGKDADSFMAYMQGYGLSGHDLADAMNAMADALQQTADGVEHLVDQLGDTLAESADTVSEALSVPVHGEKRATEHLDDQHEPTKQLFESVRDVLEAFTKLCSGVHGGDAFSKITIKHPMPSGNWSYDYAPPASAPPSPPSPPTATAPAAAAAAHAAGGGGMHAGGGGGAMGAGAGIAHDAVQAPSAGTVSGAAETTSTEHYTPAPAAPAAAAAAHAAGGGGMHAGGGGGAMGAGAGIAHDAVQAPSAGTVSGAAETTSTEHYTPAPAAPAAAAASPGGGQAGGGMGMMGGMAGGQKGQGGEDQEHKSKIRLSGDLRDLLGAPEKTAPTVIGEN</sequence>
<feature type="region of interest" description="Disordered" evidence="1">
    <location>
        <begin position="200"/>
        <end position="219"/>
    </location>
</feature>
<feature type="compositionally biased region" description="Pro residues" evidence="1">
    <location>
        <begin position="202"/>
        <end position="214"/>
    </location>
</feature>
<dbReference type="Pfam" id="PF06013">
    <property type="entry name" value="WXG100"/>
    <property type="match status" value="1"/>
</dbReference>
<dbReference type="SUPFAM" id="SSF140453">
    <property type="entry name" value="EsxAB dimer-like"/>
    <property type="match status" value="1"/>
</dbReference>
<protein>
    <submittedName>
        <fullName evidence="2">WXG100 family type VII secretion target</fullName>
    </submittedName>
</protein>
<reference evidence="2 3" key="1">
    <citation type="submission" date="2024-09" db="EMBL/GenBank/DDBJ databases">
        <authorList>
            <person name="Sun Q."/>
            <person name="Mori K."/>
        </authorList>
    </citation>
    <scope>NUCLEOTIDE SEQUENCE [LARGE SCALE GENOMIC DNA]</scope>
    <source>
        <strain evidence="2 3">TBRC 1432</strain>
    </source>
</reference>
<dbReference type="Proteomes" id="UP001589810">
    <property type="component" value="Unassembled WGS sequence"/>
</dbReference>
<feature type="region of interest" description="Disordered" evidence="1">
    <location>
        <begin position="336"/>
        <end position="403"/>
    </location>
</feature>
<evidence type="ECO:0000313" key="3">
    <source>
        <dbReference type="Proteomes" id="UP001589810"/>
    </source>
</evidence>
<accession>A0ABV6MXE9</accession>
<keyword evidence="3" id="KW-1185">Reference proteome</keyword>
<dbReference type="InterPro" id="IPR036689">
    <property type="entry name" value="ESAT-6-like_sf"/>
</dbReference>